<evidence type="ECO:0000256" key="1">
    <source>
        <dbReference type="SAM" id="MobiDB-lite"/>
    </source>
</evidence>
<protein>
    <submittedName>
        <fullName evidence="2">Uncharacterized protein</fullName>
    </submittedName>
</protein>
<gene>
    <name evidence="2" type="ORF">AVDCRST_MAG38-2708</name>
</gene>
<feature type="non-terminal residue" evidence="2">
    <location>
        <position position="106"/>
    </location>
</feature>
<accession>A0A6J4SFN3</accession>
<feature type="compositionally biased region" description="Basic and acidic residues" evidence="1">
    <location>
        <begin position="91"/>
        <end position="106"/>
    </location>
</feature>
<dbReference type="EMBL" id="CADCVJ010000222">
    <property type="protein sequence ID" value="CAA9492180.1"/>
    <property type="molecule type" value="Genomic_DNA"/>
</dbReference>
<evidence type="ECO:0000313" key="2">
    <source>
        <dbReference type="EMBL" id="CAA9492180.1"/>
    </source>
</evidence>
<feature type="region of interest" description="Disordered" evidence="1">
    <location>
        <begin position="1"/>
        <end position="106"/>
    </location>
</feature>
<organism evidence="2">
    <name type="scientific">uncultured Solirubrobacteraceae bacterium</name>
    <dbReference type="NCBI Taxonomy" id="1162706"/>
    <lineage>
        <taxon>Bacteria</taxon>
        <taxon>Bacillati</taxon>
        <taxon>Actinomycetota</taxon>
        <taxon>Thermoleophilia</taxon>
        <taxon>Solirubrobacterales</taxon>
        <taxon>Solirubrobacteraceae</taxon>
        <taxon>environmental samples</taxon>
    </lineage>
</organism>
<sequence length="106" mass="11756">DPIRTRRQLPGPCRPGGGARRNPAPGRRGAGGGSRLLDVRGRSRRRRPRFGVGQRGLGQRRGPPSLPRRRARASAHPRGQAADRGHRRALRARDARRQGPSTERRL</sequence>
<reference evidence="2" key="1">
    <citation type="submission" date="2020-02" db="EMBL/GenBank/DDBJ databases">
        <authorList>
            <person name="Meier V. D."/>
        </authorList>
    </citation>
    <scope>NUCLEOTIDE SEQUENCE</scope>
    <source>
        <strain evidence="2">AVDCRST_MAG38</strain>
    </source>
</reference>
<name>A0A6J4SFN3_9ACTN</name>
<feature type="non-terminal residue" evidence="2">
    <location>
        <position position="1"/>
    </location>
</feature>
<proteinExistence type="predicted"/>
<dbReference type="AlphaFoldDB" id="A0A6J4SFN3"/>